<dbReference type="InterPro" id="IPR011711">
    <property type="entry name" value="GntR_C"/>
</dbReference>
<feature type="domain" description="HTH gntR-type" evidence="4">
    <location>
        <begin position="12"/>
        <end position="79"/>
    </location>
</feature>
<dbReference type="PANTHER" id="PTHR43537:SF39">
    <property type="entry name" value="HTH-TYPE TRANSCRIPTIONAL REGULATOR MCBR"/>
    <property type="match status" value="1"/>
</dbReference>
<evidence type="ECO:0000256" key="2">
    <source>
        <dbReference type="ARBA" id="ARBA00023125"/>
    </source>
</evidence>
<evidence type="ECO:0000259" key="4">
    <source>
        <dbReference type="PROSITE" id="PS50949"/>
    </source>
</evidence>
<dbReference type="Gene3D" id="1.10.10.10">
    <property type="entry name" value="Winged helix-like DNA-binding domain superfamily/Winged helix DNA-binding domain"/>
    <property type="match status" value="1"/>
</dbReference>
<dbReference type="SUPFAM" id="SSF46785">
    <property type="entry name" value="Winged helix' DNA-binding domain"/>
    <property type="match status" value="1"/>
</dbReference>
<keyword evidence="1" id="KW-0805">Transcription regulation</keyword>
<dbReference type="PANTHER" id="PTHR43537">
    <property type="entry name" value="TRANSCRIPTIONAL REGULATOR, GNTR FAMILY"/>
    <property type="match status" value="1"/>
</dbReference>
<organism evidence="5 6">
    <name type="scientific">Pseudoponticoccus marisrubri</name>
    <dbReference type="NCBI Taxonomy" id="1685382"/>
    <lineage>
        <taxon>Bacteria</taxon>
        <taxon>Pseudomonadati</taxon>
        <taxon>Pseudomonadota</taxon>
        <taxon>Alphaproteobacteria</taxon>
        <taxon>Rhodobacterales</taxon>
        <taxon>Roseobacteraceae</taxon>
        <taxon>Pseudoponticoccus</taxon>
    </lineage>
</organism>
<dbReference type="SUPFAM" id="SSF48008">
    <property type="entry name" value="GntR ligand-binding domain-like"/>
    <property type="match status" value="1"/>
</dbReference>
<dbReference type="OrthoDB" id="9815654at2"/>
<dbReference type="GO" id="GO:0003677">
    <property type="term" value="F:DNA binding"/>
    <property type="evidence" value="ECO:0007669"/>
    <property type="project" value="UniProtKB-KW"/>
</dbReference>
<evidence type="ECO:0000313" key="5">
    <source>
        <dbReference type="EMBL" id="KUF10125.1"/>
    </source>
</evidence>
<dbReference type="SMART" id="SM00345">
    <property type="entry name" value="HTH_GNTR"/>
    <property type="match status" value="1"/>
</dbReference>
<name>A0A0W7WHR7_9RHOB</name>
<dbReference type="SMART" id="SM00895">
    <property type="entry name" value="FCD"/>
    <property type="match status" value="1"/>
</dbReference>
<dbReference type="Gene3D" id="1.20.120.530">
    <property type="entry name" value="GntR ligand-binding domain-like"/>
    <property type="match status" value="1"/>
</dbReference>
<keyword evidence="3" id="KW-0804">Transcription</keyword>
<keyword evidence="2" id="KW-0238">DNA-binding</keyword>
<dbReference type="GO" id="GO:0003700">
    <property type="term" value="F:DNA-binding transcription factor activity"/>
    <property type="evidence" value="ECO:0007669"/>
    <property type="project" value="InterPro"/>
</dbReference>
<dbReference type="EMBL" id="LPXO01000008">
    <property type="protein sequence ID" value="KUF10125.1"/>
    <property type="molecule type" value="Genomic_DNA"/>
</dbReference>
<evidence type="ECO:0000256" key="1">
    <source>
        <dbReference type="ARBA" id="ARBA00023015"/>
    </source>
</evidence>
<dbReference type="PROSITE" id="PS50949">
    <property type="entry name" value="HTH_GNTR"/>
    <property type="match status" value="1"/>
</dbReference>
<dbReference type="InterPro" id="IPR036388">
    <property type="entry name" value="WH-like_DNA-bd_sf"/>
</dbReference>
<proteinExistence type="predicted"/>
<dbReference type="STRING" id="1685382.AVJ23_13810"/>
<dbReference type="InterPro" id="IPR000524">
    <property type="entry name" value="Tscrpt_reg_HTH_GntR"/>
</dbReference>
<dbReference type="AlphaFoldDB" id="A0A0W7WHR7"/>
<dbReference type="InterPro" id="IPR036390">
    <property type="entry name" value="WH_DNA-bd_sf"/>
</dbReference>
<evidence type="ECO:0000313" key="6">
    <source>
        <dbReference type="Proteomes" id="UP000054396"/>
    </source>
</evidence>
<protein>
    <submittedName>
        <fullName evidence="5">GntR family transcriptional regulator</fullName>
    </submittedName>
</protein>
<dbReference type="InterPro" id="IPR008920">
    <property type="entry name" value="TF_FadR/GntR_C"/>
</dbReference>
<sequence length="218" mass="23097">MNNAAEPGGAGLPAHEHVYRQLRDLVLFGALAPGETVTIQGLTERLGAGMTPVREGLRRLTAEGALLAQGNRRIVVPVLDAPAVAELTEARQALEPRLAARAALGATPDRIAELRAIDARLDRAIARGDVPGYLRENHAFHMALNAMARAPILSAITQGLWLRFGPSLRIVCGQVGTRNLPDQHKALLDALEAHDPEAAAAAMARDVAQGMEMIAAAL</sequence>
<dbReference type="Pfam" id="PF00392">
    <property type="entry name" value="GntR"/>
    <property type="match status" value="1"/>
</dbReference>
<keyword evidence="6" id="KW-1185">Reference proteome</keyword>
<dbReference type="Pfam" id="PF07729">
    <property type="entry name" value="FCD"/>
    <property type="match status" value="1"/>
</dbReference>
<reference evidence="5 6" key="1">
    <citation type="submission" date="2015-12" db="EMBL/GenBank/DDBJ databases">
        <authorList>
            <person name="Shamseldin A."/>
            <person name="Moawad H."/>
            <person name="Abd El-Rahim W.M."/>
            <person name="Sadowsky M.J."/>
        </authorList>
    </citation>
    <scope>NUCLEOTIDE SEQUENCE [LARGE SCALE GENOMIC DNA]</scope>
    <source>
        <strain evidence="5 6">SJ5A-1</strain>
    </source>
</reference>
<evidence type="ECO:0000256" key="3">
    <source>
        <dbReference type="ARBA" id="ARBA00023163"/>
    </source>
</evidence>
<dbReference type="Proteomes" id="UP000054396">
    <property type="component" value="Unassembled WGS sequence"/>
</dbReference>
<dbReference type="RefSeq" id="WP_058862796.1">
    <property type="nucleotide sequence ID" value="NZ_LPXO01000008.1"/>
</dbReference>
<comment type="caution">
    <text evidence="5">The sequence shown here is derived from an EMBL/GenBank/DDBJ whole genome shotgun (WGS) entry which is preliminary data.</text>
</comment>
<accession>A0A0W7WHR7</accession>
<gene>
    <name evidence="5" type="ORF">AVJ23_13810</name>
</gene>